<feature type="region of interest" description="Disordered" evidence="1">
    <location>
        <begin position="299"/>
        <end position="335"/>
    </location>
</feature>
<feature type="transmembrane region" description="Helical" evidence="2">
    <location>
        <begin position="188"/>
        <end position="208"/>
    </location>
</feature>
<feature type="transmembrane region" description="Helical" evidence="2">
    <location>
        <begin position="229"/>
        <end position="254"/>
    </location>
</feature>
<sequence length="335" mass="36443">MSSSSLWPRAQTTNQIPGPPYPPPNATVGGRPTPTPDIALSATFIALFALAGATHVCTFWHNRLRRGRLFPFSLLLAGFCTTRIAALAMRVAWARHPADVDLAIASMVLTSAGVLIVFAVNLFLTVRVVRAVWPRVGWSGPVWWGLRVVVGTVVAVLVMVVVCSVHTLFTLDEEVRRKERQVTLFAGVYMSCLAAVPWVVMGLLAVVGRKGDYWQQREDFGAGRMRTKIGLLVGASLLLTLGAGFRCGASFAIRPVADPAWYHSRGAFYGFNFAIELVVVYTYAIMRFDRMFHVPPGSAGPGDYSRDRLDGMADSGDSSRPRSREKEPGSGDSGV</sequence>
<comment type="caution">
    <text evidence="3">The sequence shown here is derived from an EMBL/GenBank/DDBJ whole genome shotgun (WGS) entry which is preliminary data.</text>
</comment>
<name>A0AAN6ZCD3_9PEZI</name>
<accession>A0AAN6ZCD3</accession>
<dbReference type="Proteomes" id="UP001304895">
    <property type="component" value="Unassembled WGS sequence"/>
</dbReference>
<protein>
    <submittedName>
        <fullName evidence="3">Uncharacterized protein</fullName>
    </submittedName>
</protein>
<feature type="compositionally biased region" description="Polar residues" evidence="1">
    <location>
        <begin position="1"/>
        <end position="16"/>
    </location>
</feature>
<feature type="transmembrane region" description="Helical" evidence="2">
    <location>
        <begin position="104"/>
        <end position="124"/>
    </location>
</feature>
<dbReference type="PANTHER" id="PTHR35184">
    <property type="entry name" value="YALI0C10208P"/>
    <property type="match status" value="1"/>
</dbReference>
<gene>
    <name evidence="3" type="ORF">BT67DRAFT_33810</name>
</gene>
<keyword evidence="2" id="KW-0472">Membrane</keyword>
<dbReference type="InterPro" id="IPR021460">
    <property type="entry name" value="DUF3112"/>
</dbReference>
<evidence type="ECO:0000256" key="1">
    <source>
        <dbReference type="SAM" id="MobiDB-lite"/>
    </source>
</evidence>
<feature type="transmembrane region" description="Helical" evidence="2">
    <location>
        <begin position="144"/>
        <end position="168"/>
    </location>
</feature>
<evidence type="ECO:0000313" key="3">
    <source>
        <dbReference type="EMBL" id="KAK4133880.1"/>
    </source>
</evidence>
<reference evidence="3" key="2">
    <citation type="submission" date="2023-05" db="EMBL/GenBank/DDBJ databases">
        <authorList>
            <consortium name="Lawrence Berkeley National Laboratory"/>
            <person name="Steindorff A."/>
            <person name="Hensen N."/>
            <person name="Bonometti L."/>
            <person name="Westerberg I."/>
            <person name="Brannstrom I.O."/>
            <person name="Guillou S."/>
            <person name="Cros-Aarteil S."/>
            <person name="Calhoun S."/>
            <person name="Haridas S."/>
            <person name="Kuo A."/>
            <person name="Mondo S."/>
            <person name="Pangilinan J."/>
            <person name="Riley R."/>
            <person name="Labutti K."/>
            <person name="Andreopoulos B."/>
            <person name="Lipzen A."/>
            <person name="Chen C."/>
            <person name="Yanf M."/>
            <person name="Daum C."/>
            <person name="Ng V."/>
            <person name="Clum A."/>
            <person name="Ohm R."/>
            <person name="Martin F."/>
            <person name="Silar P."/>
            <person name="Natvig D."/>
            <person name="Lalanne C."/>
            <person name="Gautier V."/>
            <person name="Ament-Velasquez S.L."/>
            <person name="Kruys A."/>
            <person name="Hutchinson M.I."/>
            <person name="Powell A.J."/>
            <person name="Barry K."/>
            <person name="Miller A.N."/>
            <person name="Grigoriev I.V."/>
            <person name="Debuchy R."/>
            <person name="Gladieux P."/>
            <person name="Thoren M.H."/>
            <person name="Johannesson H."/>
        </authorList>
    </citation>
    <scope>NUCLEOTIDE SEQUENCE</scope>
    <source>
        <strain evidence="3">CBS 123565</strain>
    </source>
</reference>
<feature type="transmembrane region" description="Helical" evidence="2">
    <location>
        <begin position="72"/>
        <end position="92"/>
    </location>
</feature>
<proteinExistence type="predicted"/>
<dbReference type="AlphaFoldDB" id="A0AAN6ZCD3"/>
<organism evidence="3 4">
    <name type="scientific">Trichocladium antarcticum</name>
    <dbReference type="NCBI Taxonomy" id="1450529"/>
    <lineage>
        <taxon>Eukaryota</taxon>
        <taxon>Fungi</taxon>
        <taxon>Dikarya</taxon>
        <taxon>Ascomycota</taxon>
        <taxon>Pezizomycotina</taxon>
        <taxon>Sordariomycetes</taxon>
        <taxon>Sordariomycetidae</taxon>
        <taxon>Sordariales</taxon>
        <taxon>Chaetomiaceae</taxon>
        <taxon>Trichocladium</taxon>
    </lineage>
</organism>
<feature type="region of interest" description="Disordered" evidence="1">
    <location>
        <begin position="1"/>
        <end position="32"/>
    </location>
</feature>
<feature type="transmembrane region" description="Helical" evidence="2">
    <location>
        <begin position="38"/>
        <end position="60"/>
    </location>
</feature>
<dbReference type="EMBL" id="MU853410">
    <property type="protein sequence ID" value="KAK4133880.1"/>
    <property type="molecule type" value="Genomic_DNA"/>
</dbReference>
<feature type="transmembrane region" description="Helical" evidence="2">
    <location>
        <begin position="266"/>
        <end position="286"/>
    </location>
</feature>
<keyword evidence="4" id="KW-1185">Reference proteome</keyword>
<feature type="compositionally biased region" description="Basic and acidic residues" evidence="1">
    <location>
        <begin position="304"/>
        <end position="329"/>
    </location>
</feature>
<keyword evidence="2" id="KW-1133">Transmembrane helix</keyword>
<evidence type="ECO:0000256" key="2">
    <source>
        <dbReference type="SAM" id="Phobius"/>
    </source>
</evidence>
<keyword evidence="2" id="KW-0812">Transmembrane</keyword>
<evidence type="ECO:0000313" key="4">
    <source>
        <dbReference type="Proteomes" id="UP001304895"/>
    </source>
</evidence>
<dbReference type="PANTHER" id="PTHR35184:SF1">
    <property type="entry name" value="INTEGRAL MEMBRANE PROTEIN"/>
    <property type="match status" value="1"/>
</dbReference>
<dbReference type="Pfam" id="PF11309">
    <property type="entry name" value="DUF3112"/>
    <property type="match status" value="1"/>
</dbReference>
<reference evidence="3" key="1">
    <citation type="journal article" date="2023" name="Mol. Phylogenet. Evol.">
        <title>Genome-scale phylogeny and comparative genomics of the fungal order Sordariales.</title>
        <authorList>
            <person name="Hensen N."/>
            <person name="Bonometti L."/>
            <person name="Westerberg I."/>
            <person name="Brannstrom I.O."/>
            <person name="Guillou S."/>
            <person name="Cros-Aarteil S."/>
            <person name="Calhoun S."/>
            <person name="Haridas S."/>
            <person name="Kuo A."/>
            <person name="Mondo S."/>
            <person name="Pangilinan J."/>
            <person name="Riley R."/>
            <person name="LaButti K."/>
            <person name="Andreopoulos B."/>
            <person name="Lipzen A."/>
            <person name="Chen C."/>
            <person name="Yan M."/>
            <person name="Daum C."/>
            <person name="Ng V."/>
            <person name="Clum A."/>
            <person name="Steindorff A."/>
            <person name="Ohm R.A."/>
            <person name="Martin F."/>
            <person name="Silar P."/>
            <person name="Natvig D.O."/>
            <person name="Lalanne C."/>
            <person name="Gautier V."/>
            <person name="Ament-Velasquez S.L."/>
            <person name="Kruys A."/>
            <person name="Hutchinson M.I."/>
            <person name="Powell A.J."/>
            <person name="Barry K."/>
            <person name="Miller A.N."/>
            <person name="Grigoriev I.V."/>
            <person name="Debuchy R."/>
            <person name="Gladieux P."/>
            <person name="Hiltunen Thoren M."/>
            <person name="Johannesson H."/>
        </authorList>
    </citation>
    <scope>NUCLEOTIDE SEQUENCE</scope>
    <source>
        <strain evidence="3">CBS 123565</strain>
    </source>
</reference>